<evidence type="ECO:0000313" key="1">
    <source>
        <dbReference type="EMBL" id="ADY02105.1"/>
    </source>
</evidence>
<dbReference type="HOGENOM" id="CLU_1291987_0_0_2"/>
<dbReference type="AlphaFoldDB" id="F0QVT1"/>
<accession>F0QVT1</accession>
<dbReference type="Proteomes" id="UP000007485">
    <property type="component" value="Chromosome"/>
</dbReference>
<reference evidence="1 2" key="1">
    <citation type="journal article" date="2011" name="J. Bacteriol.">
        <title>Complete genome sequence of 'Vulcanisaeta moutnovskia' strain 768-28, a novel member of the hyperthermophilic crenarchaeal genus vulcanisaeta.</title>
        <authorList>
            <person name="Gumerov V.M."/>
            <person name="Mardanov A.V."/>
            <person name="Beletsky A.V."/>
            <person name="Prokofeva M.I."/>
            <person name="Bonch-Osmolovskaya E.A."/>
            <person name="Ravin N.V."/>
            <person name="Skryabin K.G."/>
        </authorList>
    </citation>
    <scope>NUCLEOTIDE SEQUENCE [LARGE SCALE GENOMIC DNA]</scope>
    <source>
        <strain evidence="1 2">768-28</strain>
    </source>
</reference>
<dbReference type="RefSeq" id="WP_013605267.1">
    <property type="nucleotide sequence ID" value="NC_015151.1"/>
</dbReference>
<proteinExistence type="predicted"/>
<dbReference type="OrthoDB" id="25996at2157"/>
<dbReference type="InterPro" id="IPR052209">
    <property type="entry name" value="CbiZ"/>
</dbReference>
<dbReference type="Pfam" id="PF01955">
    <property type="entry name" value="CbiZ"/>
    <property type="match status" value="1"/>
</dbReference>
<protein>
    <submittedName>
        <fullName evidence="1">CbiZ domain containing protein</fullName>
    </submittedName>
</protein>
<dbReference type="PANTHER" id="PTHR35336">
    <property type="entry name" value="ADENOSYLCOBINAMIDE AMIDOHYDROLASE"/>
    <property type="match status" value="1"/>
</dbReference>
<sequence>MIIDVKYLRENVVITLNQETMALASTVDGGLRNGIKYVIHHQVPKDFNNDPIREVMRTHRKLTINSNEAITFLTATEIPRNHVINEEIINGVETEVSITMGLTNPYRINKGGIETRGFGESTINMAIIIDRPLTIQAMIDVTMLAAQIKALTLAELTGNRMHGTTSDAIAILTPINGNREPYAGPATAIGRAVVYAIRGTLIKAYEIYRASPEPSGDP</sequence>
<dbReference type="KEGG" id="vmo:VMUT_1904"/>
<dbReference type="PANTHER" id="PTHR35336:SF5">
    <property type="entry name" value="ADENOSYLCOBINAMIDE AMIDOHYDROLASE"/>
    <property type="match status" value="1"/>
</dbReference>
<dbReference type="STRING" id="985053.VMUT_1904"/>
<dbReference type="GeneID" id="10289556"/>
<evidence type="ECO:0000313" key="2">
    <source>
        <dbReference type="Proteomes" id="UP000007485"/>
    </source>
</evidence>
<dbReference type="InterPro" id="IPR002808">
    <property type="entry name" value="AdoCbi_amidolase"/>
</dbReference>
<dbReference type="EMBL" id="CP002529">
    <property type="protein sequence ID" value="ADY02105.1"/>
    <property type="molecule type" value="Genomic_DNA"/>
</dbReference>
<keyword evidence="2" id="KW-1185">Reference proteome</keyword>
<gene>
    <name evidence="1" type="ordered locus">VMUT_1904</name>
</gene>
<dbReference type="eggNOG" id="arCOG01870">
    <property type="taxonomic scope" value="Archaea"/>
</dbReference>
<organism evidence="1 2">
    <name type="scientific">Vulcanisaeta moutnovskia (strain 768-28)</name>
    <dbReference type="NCBI Taxonomy" id="985053"/>
    <lineage>
        <taxon>Archaea</taxon>
        <taxon>Thermoproteota</taxon>
        <taxon>Thermoprotei</taxon>
        <taxon>Thermoproteales</taxon>
        <taxon>Thermoproteaceae</taxon>
        <taxon>Vulcanisaeta</taxon>
    </lineage>
</organism>
<name>F0QVT1_VULM7</name>